<comment type="function">
    <text evidence="1 5">NHase catalyzes the hydration of various nitrile compounds to the corresponding amides.</text>
</comment>
<dbReference type="InterPro" id="IPR042262">
    <property type="entry name" value="CN_hydtase_beta_C"/>
</dbReference>
<feature type="domain" description="Nitrile hydratase beta subunit-like N-terminal" evidence="7">
    <location>
        <begin position="1"/>
        <end position="108"/>
    </location>
</feature>
<dbReference type="EMBL" id="CP053586">
    <property type="protein sequence ID" value="WNZ24136.1"/>
    <property type="molecule type" value="Genomic_DNA"/>
</dbReference>
<accession>A0AA97AIR9</accession>
<feature type="domain" description="Nitrile hydratase beta subunit" evidence="6">
    <location>
        <begin position="129"/>
        <end position="229"/>
    </location>
</feature>
<sequence>MNGPHDVGGHHGLGAIPLEENEPVFHYAWEGRMYALAFVTAINGFHTIDEKRYAIEQLDPAFYLGSGYYERWMQGIENILYQKGILTQAEMEQRTQEIKAGTAAPLPPSPPERSAFAQKMLDLIKNGNSTKRELATPPQFKIGDTILTKNIHSRGHIRLPNYARDKVGVIAGYHGAFALPEKLAQGAGAADEAPTHLYLVQFTQEELWGEQAESPQDKLFLDLFECYIKPVS</sequence>
<dbReference type="AlphaFoldDB" id="A0AA97AIR9"/>
<dbReference type="EC" id="4.2.1.84" evidence="5"/>
<evidence type="ECO:0000259" key="7">
    <source>
        <dbReference type="Pfam" id="PF21006"/>
    </source>
</evidence>
<dbReference type="GO" id="GO:0018822">
    <property type="term" value="F:nitrile hydratase activity"/>
    <property type="evidence" value="ECO:0007669"/>
    <property type="project" value="UniProtKB-EC"/>
</dbReference>
<dbReference type="PIRSF" id="PIRSF001427">
    <property type="entry name" value="NHase_beta"/>
    <property type="match status" value="1"/>
</dbReference>
<comment type="similarity">
    <text evidence="2 5">Belongs to the nitrile hydratase subunit beta family.</text>
</comment>
<dbReference type="NCBIfam" id="TIGR03888">
    <property type="entry name" value="nitrile_beta"/>
    <property type="match status" value="1"/>
</dbReference>
<dbReference type="InterPro" id="IPR008990">
    <property type="entry name" value="Elect_transpt_acc-like_dom_sf"/>
</dbReference>
<dbReference type="Pfam" id="PF02211">
    <property type="entry name" value="NHase_beta_C"/>
    <property type="match status" value="1"/>
</dbReference>
<comment type="catalytic activity">
    <reaction evidence="4 5">
        <text>an aliphatic primary amide = an aliphatic nitrile + H2O</text>
        <dbReference type="Rhea" id="RHEA:12673"/>
        <dbReference type="ChEBI" id="CHEBI:15377"/>
        <dbReference type="ChEBI" id="CHEBI:65285"/>
        <dbReference type="ChEBI" id="CHEBI:80291"/>
        <dbReference type="EC" id="4.2.1.84"/>
    </reaction>
</comment>
<reference evidence="8" key="1">
    <citation type="submission" date="2020-05" db="EMBL/GenBank/DDBJ databases">
        <authorList>
            <person name="Zhu T."/>
            <person name="Keshari N."/>
            <person name="Lu X."/>
        </authorList>
    </citation>
    <scope>NUCLEOTIDE SEQUENCE</scope>
    <source>
        <strain evidence="8">NK1-12</strain>
    </source>
</reference>
<evidence type="ECO:0000256" key="1">
    <source>
        <dbReference type="ARBA" id="ARBA00004042"/>
    </source>
</evidence>
<proteinExistence type="inferred from homology"/>
<dbReference type="InterPro" id="IPR049054">
    <property type="entry name" value="CN_hydtase_beta-like_N"/>
</dbReference>
<evidence type="ECO:0000256" key="5">
    <source>
        <dbReference type="PIRNR" id="PIRNR001427"/>
    </source>
</evidence>
<evidence type="ECO:0000256" key="4">
    <source>
        <dbReference type="ARBA" id="ARBA00044877"/>
    </source>
</evidence>
<dbReference type="Gene3D" id="2.30.30.50">
    <property type="match status" value="1"/>
</dbReference>
<dbReference type="InterPro" id="IPR024690">
    <property type="entry name" value="CN_hydtase_beta_dom_C"/>
</dbReference>
<name>A0AA97AIR9_9CYAN</name>
<dbReference type="Pfam" id="PF21006">
    <property type="entry name" value="NHase_beta_N"/>
    <property type="match status" value="1"/>
</dbReference>
<organism evidence="8">
    <name type="scientific">Leptolyngbya sp. NK1-12</name>
    <dbReference type="NCBI Taxonomy" id="2547451"/>
    <lineage>
        <taxon>Bacteria</taxon>
        <taxon>Bacillati</taxon>
        <taxon>Cyanobacteriota</taxon>
        <taxon>Cyanophyceae</taxon>
        <taxon>Leptolyngbyales</taxon>
        <taxon>Leptolyngbyaceae</taxon>
        <taxon>Leptolyngbya group</taxon>
        <taxon>Leptolyngbya</taxon>
    </lineage>
</organism>
<evidence type="ECO:0000256" key="2">
    <source>
        <dbReference type="ARBA" id="ARBA00009098"/>
    </source>
</evidence>
<evidence type="ECO:0000259" key="6">
    <source>
        <dbReference type="Pfam" id="PF02211"/>
    </source>
</evidence>
<evidence type="ECO:0000313" key="8">
    <source>
        <dbReference type="EMBL" id="WNZ24136.1"/>
    </source>
</evidence>
<dbReference type="SUPFAM" id="SSF50090">
    <property type="entry name" value="Electron transport accessory proteins"/>
    <property type="match status" value="1"/>
</dbReference>
<gene>
    <name evidence="8" type="primary">nthB</name>
    <name evidence="8" type="ORF">HJG54_15565</name>
</gene>
<evidence type="ECO:0000256" key="3">
    <source>
        <dbReference type="ARBA" id="ARBA00023239"/>
    </source>
</evidence>
<protein>
    <recommendedName>
        <fullName evidence="5">Nitrile hydratase subunit beta</fullName>
        <shortName evidence="5">NHase</shortName>
        <ecNumber evidence="5">4.2.1.84</ecNumber>
    </recommendedName>
</protein>
<dbReference type="Gene3D" id="1.10.472.20">
    <property type="entry name" value="Nitrile hydratase, beta subunit"/>
    <property type="match status" value="1"/>
</dbReference>
<dbReference type="InterPro" id="IPR003168">
    <property type="entry name" value="Nitrile_hydratase_bsu"/>
</dbReference>
<dbReference type="GO" id="GO:0046914">
    <property type="term" value="F:transition metal ion binding"/>
    <property type="evidence" value="ECO:0007669"/>
    <property type="project" value="InterPro"/>
</dbReference>
<keyword evidence="3 5" id="KW-0456">Lyase</keyword>
<dbReference type="RefSeq" id="WP_316429781.1">
    <property type="nucleotide sequence ID" value="NZ_CP053586.1"/>
</dbReference>